<dbReference type="RefSeq" id="WP_305989977.1">
    <property type="nucleotide sequence ID" value="NZ_JAVAMP010000001.1"/>
</dbReference>
<evidence type="ECO:0000313" key="1">
    <source>
        <dbReference type="EMBL" id="MDP5272666.1"/>
    </source>
</evidence>
<sequence length="173" mass="19203">MGVFDESKCDCCVCPMQCVLEQLVNREVGIITPTFQDVGTLNQVKDFIAFTDFGQFPISQISIAIIFDTINPINLIKSNKKNKGECACCEDPITNLAKSMIGETVDIDFIGDNFEDTRIIDVGEGIIVSIFNGEIYFFSSCKVTLISPSNQQQINESPRISNFQQLKKSPLVT</sequence>
<gene>
    <name evidence="1" type="ORF">Q5Y73_00960</name>
</gene>
<dbReference type="EMBL" id="JAVAMP010000001">
    <property type="protein sequence ID" value="MDP5272666.1"/>
    <property type="molecule type" value="Genomic_DNA"/>
</dbReference>
<proteinExistence type="predicted"/>
<accession>A0ABT9ITI6</accession>
<organism evidence="1 2">
    <name type="scientific">Chengkuizengella axinellae</name>
    <dbReference type="NCBI Taxonomy" id="3064388"/>
    <lineage>
        <taxon>Bacteria</taxon>
        <taxon>Bacillati</taxon>
        <taxon>Bacillota</taxon>
        <taxon>Bacilli</taxon>
        <taxon>Bacillales</taxon>
        <taxon>Paenibacillaceae</taxon>
        <taxon>Chengkuizengella</taxon>
    </lineage>
</organism>
<dbReference type="Proteomes" id="UP001231941">
    <property type="component" value="Unassembled WGS sequence"/>
</dbReference>
<name>A0ABT9ITI6_9BACL</name>
<keyword evidence="2" id="KW-1185">Reference proteome</keyword>
<evidence type="ECO:0000313" key="2">
    <source>
        <dbReference type="Proteomes" id="UP001231941"/>
    </source>
</evidence>
<reference evidence="1 2" key="1">
    <citation type="submission" date="2023-08" db="EMBL/GenBank/DDBJ databases">
        <authorList>
            <person name="Park J.-S."/>
        </authorList>
    </citation>
    <scope>NUCLEOTIDE SEQUENCE [LARGE SCALE GENOMIC DNA]</scope>
    <source>
        <strain evidence="1 2">2205SS18-9</strain>
    </source>
</reference>
<comment type="caution">
    <text evidence="1">The sequence shown here is derived from an EMBL/GenBank/DDBJ whole genome shotgun (WGS) entry which is preliminary data.</text>
</comment>
<evidence type="ECO:0008006" key="3">
    <source>
        <dbReference type="Google" id="ProtNLM"/>
    </source>
</evidence>
<protein>
    <recommendedName>
        <fullName evidence="3">Spore coat protein</fullName>
    </recommendedName>
</protein>